<comment type="caution">
    <text evidence="1">The sequence shown here is derived from an EMBL/GenBank/DDBJ whole genome shotgun (WGS) entry which is preliminary data.</text>
</comment>
<gene>
    <name evidence="1" type="ORF">E5336_04925</name>
</gene>
<keyword evidence="2" id="KW-1185">Reference proteome</keyword>
<dbReference type="EMBL" id="SRYG01000008">
    <property type="protein sequence ID" value="TGY66192.1"/>
    <property type="molecule type" value="Genomic_DNA"/>
</dbReference>
<evidence type="ECO:0000313" key="2">
    <source>
        <dbReference type="Proteomes" id="UP000308836"/>
    </source>
</evidence>
<protein>
    <submittedName>
        <fullName evidence="1">Uncharacterized protein</fullName>
    </submittedName>
</protein>
<evidence type="ECO:0000313" key="1">
    <source>
        <dbReference type="EMBL" id="TGY66192.1"/>
    </source>
</evidence>
<sequence>MIKKNMINLKTLRNRKVYGELESRKGNLEVKSMILSPNALNKISKTFEMGILSRENQDFFIESIIIDSKDQKLFEEGQSPLVKIENGWALTSDSRRNPLIFKGKFNGFVTVDDMLAVCEIVLGAMEFNLENIDKEFFENDIEYKNVPVIIYSTGNYMVNLLED</sequence>
<proteinExistence type="predicted"/>
<accession>A0AC61R7R9</accession>
<reference evidence="1" key="1">
    <citation type="submission" date="2019-04" db="EMBL/GenBank/DDBJ databases">
        <title>Microbes associate with the intestines of laboratory mice.</title>
        <authorList>
            <person name="Navarre W."/>
            <person name="Wong E."/>
            <person name="Huang K."/>
            <person name="Tropini C."/>
            <person name="Ng K."/>
            <person name="Yu B."/>
        </authorList>
    </citation>
    <scope>NUCLEOTIDE SEQUENCE</scope>
    <source>
        <strain evidence="1">NM09_H32</strain>
    </source>
</reference>
<dbReference type="Proteomes" id="UP000308836">
    <property type="component" value="Unassembled WGS sequence"/>
</dbReference>
<name>A0AC61R7R9_9FIRM</name>
<organism evidence="1 2">
    <name type="scientific">Dubosiella muris</name>
    <dbReference type="NCBI Taxonomy" id="3038133"/>
    <lineage>
        <taxon>Bacteria</taxon>
        <taxon>Bacillati</taxon>
        <taxon>Bacillota</taxon>
        <taxon>Erysipelotrichia</taxon>
        <taxon>Erysipelotrichales</taxon>
        <taxon>Erysipelotrichaceae</taxon>
        <taxon>Dubosiella</taxon>
    </lineage>
</organism>